<feature type="region of interest" description="Disordered" evidence="8">
    <location>
        <begin position="615"/>
        <end position="641"/>
    </location>
</feature>
<dbReference type="Gene3D" id="1.25.40.10">
    <property type="entry name" value="Tetratricopeptide repeat domain"/>
    <property type="match status" value="1"/>
</dbReference>
<name>A0A2V4DSZ6_9GAMM</name>
<keyword evidence="3" id="KW-0573">Peptidoglycan synthesis</keyword>
<keyword evidence="7" id="KW-0449">Lipoprotein</keyword>
<dbReference type="InterPro" id="IPR007443">
    <property type="entry name" value="LpoA"/>
</dbReference>
<evidence type="ECO:0000313" key="9">
    <source>
        <dbReference type="EMBL" id="PXZ03800.1"/>
    </source>
</evidence>
<dbReference type="CDD" id="cd06339">
    <property type="entry name" value="PBP1_YraM_LppC_lipoprotein-like"/>
    <property type="match status" value="1"/>
</dbReference>
<dbReference type="Gene3D" id="1.25.40.650">
    <property type="match status" value="1"/>
</dbReference>
<dbReference type="GO" id="GO:0031241">
    <property type="term" value="C:periplasmic side of cell outer membrane"/>
    <property type="evidence" value="ECO:0007669"/>
    <property type="project" value="TreeGrafter"/>
</dbReference>
<evidence type="ECO:0000256" key="5">
    <source>
        <dbReference type="ARBA" id="ARBA00023139"/>
    </source>
</evidence>
<dbReference type="GO" id="GO:0008360">
    <property type="term" value="P:regulation of cell shape"/>
    <property type="evidence" value="ECO:0007669"/>
    <property type="project" value="UniProtKB-KW"/>
</dbReference>
<evidence type="ECO:0000256" key="1">
    <source>
        <dbReference type="ARBA" id="ARBA00022729"/>
    </source>
</evidence>
<keyword evidence="1" id="KW-0732">Signal</keyword>
<dbReference type="GO" id="GO:0030234">
    <property type="term" value="F:enzyme regulator activity"/>
    <property type="evidence" value="ECO:0007669"/>
    <property type="project" value="TreeGrafter"/>
</dbReference>
<feature type="compositionally biased region" description="Low complexity" evidence="8">
    <location>
        <begin position="616"/>
        <end position="641"/>
    </location>
</feature>
<dbReference type="InterPro" id="IPR028082">
    <property type="entry name" value="Peripla_BP_I"/>
</dbReference>
<evidence type="ECO:0000313" key="10">
    <source>
        <dbReference type="Proteomes" id="UP000247932"/>
    </source>
</evidence>
<comment type="caution">
    <text evidence="9">The sequence shown here is derived from an EMBL/GenBank/DDBJ whole genome shotgun (WGS) entry which is preliminary data.</text>
</comment>
<dbReference type="PANTHER" id="PTHR38038:SF1">
    <property type="entry name" value="PENICILLIN-BINDING PROTEIN ACTIVATOR LPOA"/>
    <property type="match status" value="1"/>
</dbReference>
<dbReference type="PANTHER" id="PTHR38038">
    <property type="entry name" value="PENICILLIN-BINDING PROTEIN ACTIVATOR LPOA"/>
    <property type="match status" value="1"/>
</dbReference>
<evidence type="ECO:0000256" key="6">
    <source>
        <dbReference type="ARBA" id="ARBA00023237"/>
    </source>
</evidence>
<keyword evidence="5" id="KW-0564">Palmitate</keyword>
<proteinExistence type="predicted"/>
<dbReference type="Proteomes" id="UP000247932">
    <property type="component" value="Unassembled WGS sequence"/>
</dbReference>
<sequence>MKIYKRMGMKIKQSFYTITMLVFFSLLSACNLTLSKSANFDETKDSNYYLSQAEASSGSKKIDWQLLTVRALINENKLSQANSLLSQLPTNLSPEQQKDLLLSQGEIAIRKGQPFNLNQLSADQLNDSQSYRYYLIKLVFDRQARNIDQQAHDYLFLQKFASEAQQKQVLNNTWNFFSKLSGSQISKISAREDEAILKGWIDLSYVYLSNNKKVEIQEGDTSKAVNARNSYQENQLKIAILDWASKYPNHPAQQLVSMYTGQQTLSVDNVTTKKVALLLPLNGPSKIFGNTIRQGYVEATKFYPEEPQQNIVLLDTSISSMDSLLQQVKEQNIDLIVGPLLKENVAKIKQLAPAIPVLALNKVDDGRVPSNKMCFFTLSPEDEARDAAEHIFAQNKRKPLLIVTENDLGRRVAKNFAKQWAQIAGGSSQAYVQYVGSVDTLRSNMNHNSGIKLTGRPISFDDGSATTSSSYTGFDAIYVYASYDELTLIKPLLDLGTNQSIGNGSSAIALYSSSKSHVGSTSNDFNYEMNQTEYADIPLIVDLTETQSSNIPENIKQDYSLTRLYAMGIDAWRLANRFNQLDSYQLNLLDGLTGKLSTSSQCEVTRELSWQQYVYETSETSETSESTKTTEASEPSEQQSK</sequence>
<dbReference type="Gene3D" id="3.40.50.2300">
    <property type="match status" value="2"/>
</dbReference>
<evidence type="ECO:0000256" key="4">
    <source>
        <dbReference type="ARBA" id="ARBA00023136"/>
    </source>
</evidence>
<dbReference type="AlphaFoldDB" id="A0A2V4DSZ6"/>
<dbReference type="InterPro" id="IPR011990">
    <property type="entry name" value="TPR-like_helical_dom_sf"/>
</dbReference>
<reference evidence="9 10" key="1">
    <citation type="submission" date="2018-05" db="EMBL/GenBank/DDBJ databases">
        <title>Reference genomes for bee gut microbiota database.</title>
        <authorList>
            <person name="Ellegaard K.M."/>
        </authorList>
    </citation>
    <scope>NUCLEOTIDE SEQUENCE [LARGE SCALE GENOMIC DNA]</scope>
    <source>
        <strain evidence="9 10">ESL0182</strain>
    </source>
</reference>
<dbReference type="PROSITE" id="PS51257">
    <property type="entry name" value="PROKAR_LIPOPROTEIN"/>
    <property type="match status" value="1"/>
</dbReference>
<evidence type="ECO:0000256" key="8">
    <source>
        <dbReference type="SAM" id="MobiDB-lite"/>
    </source>
</evidence>
<keyword evidence="2" id="KW-0133">Cell shape</keyword>
<dbReference type="SUPFAM" id="SSF53822">
    <property type="entry name" value="Periplasmic binding protein-like I"/>
    <property type="match status" value="1"/>
</dbReference>
<evidence type="ECO:0000256" key="2">
    <source>
        <dbReference type="ARBA" id="ARBA00022960"/>
    </source>
</evidence>
<dbReference type="EMBL" id="QGLR01000017">
    <property type="protein sequence ID" value="PXZ03800.1"/>
    <property type="molecule type" value="Genomic_DNA"/>
</dbReference>
<gene>
    <name evidence="9" type="ORF">DKK70_14520</name>
</gene>
<keyword evidence="6" id="KW-0998">Cell outer membrane</keyword>
<evidence type="ECO:0008006" key="11">
    <source>
        <dbReference type="Google" id="ProtNLM"/>
    </source>
</evidence>
<keyword evidence="10" id="KW-1185">Reference proteome</keyword>
<organism evidence="9 10">
    <name type="scientific">Gilliamella apicola</name>
    <dbReference type="NCBI Taxonomy" id="1196095"/>
    <lineage>
        <taxon>Bacteria</taxon>
        <taxon>Pseudomonadati</taxon>
        <taxon>Pseudomonadota</taxon>
        <taxon>Gammaproteobacteria</taxon>
        <taxon>Orbales</taxon>
        <taxon>Orbaceae</taxon>
        <taxon>Gilliamella</taxon>
    </lineage>
</organism>
<dbReference type="OrthoDB" id="6708821at2"/>
<dbReference type="Pfam" id="PF04348">
    <property type="entry name" value="LppC"/>
    <property type="match status" value="1"/>
</dbReference>
<evidence type="ECO:0000256" key="3">
    <source>
        <dbReference type="ARBA" id="ARBA00022984"/>
    </source>
</evidence>
<protein>
    <recommendedName>
        <fullName evidence="11">Penicillin-binding protein activator LpoA</fullName>
    </recommendedName>
</protein>
<evidence type="ECO:0000256" key="7">
    <source>
        <dbReference type="ARBA" id="ARBA00023288"/>
    </source>
</evidence>
<dbReference type="GO" id="GO:0009252">
    <property type="term" value="P:peptidoglycan biosynthetic process"/>
    <property type="evidence" value="ECO:0007669"/>
    <property type="project" value="UniProtKB-KW"/>
</dbReference>
<accession>A0A2V4DSZ6</accession>
<keyword evidence="4" id="KW-0472">Membrane</keyword>